<dbReference type="PANTHER" id="PTHR31973:SF185">
    <property type="entry name" value="TRANSPOSASE, MUDR, PLANT, MULE TRANSPOSASE DOMAIN-CONTAINING PROTEIN"/>
    <property type="match status" value="1"/>
</dbReference>
<sequence>METTKLYLLTGESWTWFLLKFKECIGEVPNLAIITDRHPAIILACNTIFPNAFHGYCCRHLMMNCKMKSDKLQAIYWKTCKAYTPEEFQRRVSDLRGFRPEAYKKLEEAGFETWSRAMCPADRYNYMTSNSAESINNLTRHVRKAPITQLMEWYRALLQKWYCARRDKYKDSDANTLSDWATHKVMDQMQKSAHWNVLEIEYGRLYQVDDRRRVHQVDLTSRTCTCHKWQLSGIPCGHVIAVSRKIGCTVYSHLALGWFRKTTLYSTYQDLVYPMGEPSSWVRPDGLQVVKPPNMNFRTAGRPKNTDSIKSQGEEPIQYEAAYTNNYVRSQEYEATYTNNYVSTQEYEAAYNNKDGGSQGYQSTYNNMNGSSQGYEAAYTNFNSMFEQANINFGGQSQHPLPTMPLTFSQFNLGQSSQQTYSTWDSSWDPVNLADP</sequence>
<keyword evidence="2 4" id="KW-0863">Zinc-finger</keyword>
<evidence type="ECO:0000256" key="3">
    <source>
        <dbReference type="ARBA" id="ARBA00022833"/>
    </source>
</evidence>
<dbReference type="EMBL" id="BQNB010020073">
    <property type="protein sequence ID" value="GJT92048.1"/>
    <property type="molecule type" value="Genomic_DNA"/>
</dbReference>
<name>A0ABQ5HXY2_9ASTR</name>
<dbReference type="PANTHER" id="PTHR31973">
    <property type="entry name" value="POLYPROTEIN, PUTATIVE-RELATED"/>
    <property type="match status" value="1"/>
</dbReference>
<dbReference type="PROSITE" id="PS50966">
    <property type="entry name" value="ZF_SWIM"/>
    <property type="match status" value="1"/>
</dbReference>
<gene>
    <name evidence="6" type="ORF">Tco_1080893</name>
</gene>
<evidence type="ECO:0000256" key="2">
    <source>
        <dbReference type="ARBA" id="ARBA00022771"/>
    </source>
</evidence>
<evidence type="ECO:0000313" key="6">
    <source>
        <dbReference type="EMBL" id="GJT92048.1"/>
    </source>
</evidence>
<dbReference type="InterPro" id="IPR018289">
    <property type="entry name" value="MULE_transposase_dom"/>
</dbReference>
<dbReference type="InterPro" id="IPR006564">
    <property type="entry name" value="Znf_PMZ"/>
</dbReference>
<evidence type="ECO:0000259" key="5">
    <source>
        <dbReference type="PROSITE" id="PS50966"/>
    </source>
</evidence>
<dbReference type="Pfam" id="PF04434">
    <property type="entry name" value="SWIM"/>
    <property type="match status" value="1"/>
</dbReference>
<proteinExistence type="predicted"/>
<comment type="caution">
    <text evidence="6">The sequence shown here is derived from an EMBL/GenBank/DDBJ whole genome shotgun (WGS) entry which is preliminary data.</text>
</comment>
<reference evidence="6" key="2">
    <citation type="submission" date="2022-01" db="EMBL/GenBank/DDBJ databases">
        <authorList>
            <person name="Yamashiro T."/>
            <person name="Shiraishi A."/>
            <person name="Satake H."/>
            <person name="Nakayama K."/>
        </authorList>
    </citation>
    <scope>NUCLEOTIDE SEQUENCE</scope>
</reference>
<reference evidence="6" key="1">
    <citation type="journal article" date="2022" name="Int. J. Mol. Sci.">
        <title>Draft Genome of Tanacetum Coccineum: Genomic Comparison of Closely Related Tanacetum-Family Plants.</title>
        <authorList>
            <person name="Yamashiro T."/>
            <person name="Shiraishi A."/>
            <person name="Nakayama K."/>
            <person name="Satake H."/>
        </authorList>
    </citation>
    <scope>NUCLEOTIDE SEQUENCE</scope>
</reference>
<organism evidence="6 7">
    <name type="scientific">Tanacetum coccineum</name>
    <dbReference type="NCBI Taxonomy" id="301880"/>
    <lineage>
        <taxon>Eukaryota</taxon>
        <taxon>Viridiplantae</taxon>
        <taxon>Streptophyta</taxon>
        <taxon>Embryophyta</taxon>
        <taxon>Tracheophyta</taxon>
        <taxon>Spermatophyta</taxon>
        <taxon>Magnoliopsida</taxon>
        <taxon>eudicotyledons</taxon>
        <taxon>Gunneridae</taxon>
        <taxon>Pentapetalae</taxon>
        <taxon>asterids</taxon>
        <taxon>campanulids</taxon>
        <taxon>Asterales</taxon>
        <taxon>Asteraceae</taxon>
        <taxon>Asteroideae</taxon>
        <taxon>Anthemideae</taxon>
        <taxon>Anthemidinae</taxon>
        <taxon>Tanacetum</taxon>
    </lineage>
</organism>
<dbReference type="InterPro" id="IPR007527">
    <property type="entry name" value="Znf_SWIM"/>
</dbReference>
<protein>
    <submittedName>
        <fullName evidence="6">Transposase, MuDR, MULE transposase domain protein</fullName>
    </submittedName>
</protein>
<evidence type="ECO:0000313" key="7">
    <source>
        <dbReference type="Proteomes" id="UP001151760"/>
    </source>
</evidence>
<feature type="domain" description="SWIM-type" evidence="5">
    <location>
        <begin position="215"/>
        <end position="247"/>
    </location>
</feature>
<accession>A0ABQ5HXY2</accession>
<evidence type="ECO:0000256" key="1">
    <source>
        <dbReference type="ARBA" id="ARBA00022723"/>
    </source>
</evidence>
<keyword evidence="1" id="KW-0479">Metal-binding</keyword>
<keyword evidence="7" id="KW-1185">Reference proteome</keyword>
<dbReference type="Proteomes" id="UP001151760">
    <property type="component" value="Unassembled WGS sequence"/>
</dbReference>
<evidence type="ECO:0000256" key="4">
    <source>
        <dbReference type="PROSITE-ProRule" id="PRU00325"/>
    </source>
</evidence>
<dbReference type="SMART" id="SM00575">
    <property type="entry name" value="ZnF_PMZ"/>
    <property type="match status" value="1"/>
</dbReference>
<keyword evidence="3" id="KW-0862">Zinc</keyword>
<dbReference type="Pfam" id="PF10551">
    <property type="entry name" value="MULE"/>
    <property type="match status" value="1"/>
</dbReference>